<dbReference type="InterPro" id="IPR002078">
    <property type="entry name" value="Sigma_54_int"/>
</dbReference>
<dbReference type="InterPro" id="IPR009715">
    <property type="entry name" value="RtcR"/>
</dbReference>
<evidence type="ECO:0000259" key="3">
    <source>
        <dbReference type="PROSITE" id="PS50045"/>
    </source>
</evidence>
<name>A0ABR9FIT9_9GAMM</name>
<protein>
    <submittedName>
        <fullName evidence="4">Sigma 54-interacting transcriptional regulator</fullName>
    </submittedName>
</protein>
<dbReference type="Gene3D" id="1.10.8.60">
    <property type="match status" value="1"/>
</dbReference>
<dbReference type="PANTHER" id="PTHR32071">
    <property type="entry name" value="TRANSCRIPTIONAL REGULATORY PROTEIN"/>
    <property type="match status" value="1"/>
</dbReference>
<evidence type="ECO:0000313" key="5">
    <source>
        <dbReference type="Proteomes" id="UP000707245"/>
    </source>
</evidence>
<dbReference type="InterPro" id="IPR017183">
    <property type="entry name" value="Sigma54_dep_tscrpt_act_RtcR"/>
</dbReference>
<organism evidence="4 5">
    <name type="scientific">Pseudoalteromonas prydzensis</name>
    <dbReference type="NCBI Taxonomy" id="182141"/>
    <lineage>
        <taxon>Bacteria</taxon>
        <taxon>Pseudomonadati</taxon>
        <taxon>Pseudomonadota</taxon>
        <taxon>Gammaproteobacteria</taxon>
        <taxon>Alteromonadales</taxon>
        <taxon>Pseudoalteromonadaceae</taxon>
        <taxon>Pseudoalteromonas</taxon>
    </lineage>
</organism>
<dbReference type="Pfam" id="PF06956">
    <property type="entry name" value="RtcR"/>
    <property type="match status" value="1"/>
</dbReference>
<dbReference type="PANTHER" id="PTHR32071:SF14">
    <property type="entry name" value="TRANSCRIPTIONAL REGULATORY PROTEIN RTCR"/>
    <property type="match status" value="1"/>
</dbReference>
<keyword evidence="1" id="KW-0547">Nucleotide-binding</keyword>
<evidence type="ECO:0000313" key="4">
    <source>
        <dbReference type="EMBL" id="MBE0456712.1"/>
    </source>
</evidence>
<dbReference type="Proteomes" id="UP000707245">
    <property type="component" value="Unassembled WGS sequence"/>
</dbReference>
<dbReference type="SUPFAM" id="SSF52540">
    <property type="entry name" value="P-loop containing nucleoside triphosphate hydrolases"/>
    <property type="match status" value="1"/>
</dbReference>
<dbReference type="Gene3D" id="3.40.50.300">
    <property type="entry name" value="P-loop containing nucleotide triphosphate hydrolases"/>
    <property type="match status" value="1"/>
</dbReference>
<dbReference type="EMBL" id="RRZA01000009">
    <property type="protein sequence ID" value="MBE0456712.1"/>
    <property type="molecule type" value="Genomic_DNA"/>
</dbReference>
<dbReference type="NCBIfam" id="NF038308">
    <property type="entry name" value="RNA_repair_RtcR"/>
    <property type="match status" value="1"/>
</dbReference>
<feature type="domain" description="Sigma-54 factor interaction" evidence="3">
    <location>
        <begin position="189"/>
        <end position="427"/>
    </location>
</feature>
<dbReference type="SMART" id="SM00382">
    <property type="entry name" value="AAA"/>
    <property type="match status" value="1"/>
</dbReference>
<gene>
    <name evidence="4" type="ORF">EI167_04460</name>
</gene>
<reference evidence="4 5" key="1">
    <citation type="submission" date="2020-07" db="EMBL/GenBank/DDBJ databases">
        <title>Halophilic bacteria isolated from french cheeses.</title>
        <authorList>
            <person name="Kothe C.I."/>
            <person name="Farah-Kraiem B."/>
            <person name="Renault P."/>
            <person name="Dridi B."/>
        </authorList>
    </citation>
    <scope>NUCLEOTIDE SEQUENCE [LARGE SCALE GENOMIC DNA]</scope>
    <source>
        <strain evidence="4 5">FME14</strain>
    </source>
</reference>
<dbReference type="PROSITE" id="PS50045">
    <property type="entry name" value="SIGMA54_INTERACT_4"/>
    <property type="match status" value="1"/>
</dbReference>
<dbReference type="CDD" id="cd00009">
    <property type="entry name" value="AAA"/>
    <property type="match status" value="1"/>
</dbReference>
<comment type="caution">
    <text evidence="4">The sequence shown here is derived from an EMBL/GenBank/DDBJ whole genome shotgun (WGS) entry which is preliminary data.</text>
</comment>
<evidence type="ECO:0000256" key="2">
    <source>
        <dbReference type="ARBA" id="ARBA00022840"/>
    </source>
</evidence>
<keyword evidence="5" id="KW-1185">Reference proteome</keyword>
<dbReference type="PIRSF" id="PIRSF037354">
    <property type="entry name" value="Txn_actvtr_RtcR"/>
    <property type="match status" value="1"/>
</dbReference>
<dbReference type="InterPro" id="IPR027417">
    <property type="entry name" value="P-loop_NTPase"/>
</dbReference>
<sequence length="540" mass="61384">MDTVVKDTVVVSLIGTQLDYVGKRVDRWAKWRPNISLCSQDNLIVNQLHMLHDNHSSRLANNVAVDIESVSPETNVQLHQLNFSDPWDFEEVYAKLFDWCSHYTFDTDKNDYLFHITTGTHVVQICSYLLTESRHFPGRLIQTSPDHNNNNKSIGRIQIIDLDLSKYDQLATRFDIEHQQGKEFLKGGIETKNIFFNQLITQIEKVAIRSHDPMLLTGPTGAGKSQLATRIFQLKKKRSMLKGTLVSVNCATLKGENAMAALFGHTKGAFTGALQARDGFLLSAHDGVLFLDEIGELGLEEQAMLLHALENKTFHPVGSDTPVQSNFQLIAGTNRDLKKEIAQGHFRSDLFARINLWEYELPALKDRKEDIPVNIDYEVELYTKKMGDRVQFNKEAKNAFISFATSNEALWTGNFRDLSSAITRLCTLADSSRITVEDVKDEIERLKQAWYPQKQQLPSSVLCDYLENTQVEELDNFDINQLSYVLTTCQRHNSMASAGRELFNISRTLKSQANDSSRLQKYLSKFGLKWSDISPNSKHS</sequence>
<dbReference type="InterPro" id="IPR058031">
    <property type="entry name" value="AAA_lid_NorR"/>
</dbReference>
<keyword evidence="2" id="KW-0067">ATP-binding</keyword>
<dbReference type="Pfam" id="PF00158">
    <property type="entry name" value="Sigma54_activat"/>
    <property type="match status" value="1"/>
</dbReference>
<evidence type="ECO:0000256" key="1">
    <source>
        <dbReference type="ARBA" id="ARBA00022741"/>
    </source>
</evidence>
<accession>A0ABR9FIT9</accession>
<dbReference type="Pfam" id="PF25601">
    <property type="entry name" value="AAA_lid_14"/>
    <property type="match status" value="1"/>
</dbReference>
<proteinExistence type="predicted"/>
<dbReference type="InterPro" id="IPR003593">
    <property type="entry name" value="AAA+_ATPase"/>
</dbReference>